<keyword evidence="7" id="KW-1185">Reference proteome</keyword>
<dbReference type="Pfam" id="PF00134">
    <property type="entry name" value="Cyclin_N"/>
    <property type="match status" value="1"/>
</dbReference>
<dbReference type="InterPro" id="IPR036915">
    <property type="entry name" value="Cyclin-like_sf"/>
</dbReference>
<dbReference type="Ensembl" id="ENSHHUT00000087710.1">
    <property type="protein sequence ID" value="ENSHHUP00000085052.1"/>
    <property type="gene ID" value="ENSHHUG00000049290.1"/>
</dbReference>
<dbReference type="SUPFAM" id="SSF47954">
    <property type="entry name" value="Cyclin-like"/>
    <property type="match status" value="1"/>
</dbReference>
<reference evidence="7" key="1">
    <citation type="submission" date="2018-06" db="EMBL/GenBank/DDBJ databases">
        <title>Genome assembly of Danube salmon.</title>
        <authorList>
            <person name="Macqueen D.J."/>
            <person name="Gundappa M.K."/>
        </authorList>
    </citation>
    <scope>NUCLEOTIDE SEQUENCE [LARGE SCALE GENOMIC DNA]</scope>
</reference>
<dbReference type="GeneTree" id="ENSGT00940000154827"/>
<dbReference type="InterPro" id="IPR006671">
    <property type="entry name" value="Cyclin_N"/>
</dbReference>
<feature type="compositionally biased region" description="Pro residues" evidence="4">
    <location>
        <begin position="369"/>
        <end position="379"/>
    </location>
</feature>
<dbReference type="InterPro" id="IPR039361">
    <property type="entry name" value="Cyclin"/>
</dbReference>
<evidence type="ECO:0000256" key="2">
    <source>
        <dbReference type="ARBA" id="ARBA00023127"/>
    </source>
</evidence>
<sequence length="379" mass="42361">MRKFAEPLESQRLSFLLEKAASREALMWKVYVPKKTSPGSQDTDISPAQRDEAVCWLINLHNDTKLYPETLSLAISILDRFLGTIKRVPLLRDLASSSSCGCSPSEILRMERIILDKLNWDLHAATPLEFLHIFHAMVLSCKPRFMVGLVGCNPSQHLSVLTQQLHYCLADSTLLQPLSRGSMLALALITLELENICPYWLALTINLLRKAQIDSSQLIRCRELVSRHLSTQEASLPPNTVYIYQPLHHSLDLDPCTWGRESNTRLPSPATDPPAPSTAPRDRSLSWISSTTLLQVHGPPKPSNHSHQVSLRYKHSAKRKVEEMEVDEFYEGIKRLYNEESGGAPEGTGVTGEEPPGESPVRREGHTSPCPPLQPVSVS</sequence>
<evidence type="ECO:0000256" key="4">
    <source>
        <dbReference type="SAM" id="MobiDB-lite"/>
    </source>
</evidence>
<organism evidence="6 7">
    <name type="scientific">Hucho hucho</name>
    <name type="common">huchen</name>
    <dbReference type="NCBI Taxonomy" id="62062"/>
    <lineage>
        <taxon>Eukaryota</taxon>
        <taxon>Metazoa</taxon>
        <taxon>Chordata</taxon>
        <taxon>Craniata</taxon>
        <taxon>Vertebrata</taxon>
        <taxon>Euteleostomi</taxon>
        <taxon>Actinopterygii</taxon>
        <taxon>Neopterygii</taxon>
        <taxon>Teleostei</taxon>
        <taxon>Protacanthopterygii</taxon>
        <taxon>Salmoniformes</taxon>
        <taxon>Salmonidae</taxon>
        <taxon>Salmoninae</taxon>
        <taxon>Hucho</taxon>
    </lineage>
</organism>
<dbReference type="Gene3D" id="1.10.472.10">
    <property type="entry name" value="Cyclin-like"/>
    <property type="match status" value="3"/>
</dbReference>
<protein>
    <submittedName>
        <fullName evidence="6">Cyclin I</fullName>
    </submittedName>
</protein>
<evidence type="ECO:0000256" key="1">
    <source>
        <dbReference type="ARBA" id="ARBA00022618"/>
    </source>
</evidence>
<reference evidence="6" key="3">
    <citation type="submission" date="2025-09" db="UniProtKB">
        <authorList>
            <consortium name="Ensembl"/>
        </authorList>
    </citation>
    <scope>IDENTIFICATION</scope>
</reference>
<dbReference type="AlphaFoldDB" id="A0A4W5R8V4"/>
<evidence type="ECO:0000313" key="7">
    <source>
        <dbReference type="Proteomes" id="UP000314982"/>
    </source>
</evidence>
<dbReference type="FunFam" id="1.10.472.10:FF:000052">
    <property type="entry name" value="cyclin-I isoform X1"/>
    <property type="match status" value="1"/>
</dbReference>
<keyword evidence="1" id="KW-0132">Cell division</keyword>
<feature type="region of interest" description="Disordered" evidence="4">
    <location>
        <begin position="260"/>
        <end position="318"/>
    </location>
</feature>
<reference evidence="6" key="2">
    <citation type="submission" date="2025-08" db="UniProtKB">
        <authorList>
            <consortium name="Ensembl"/>
        </authorList>
    </citation>
    <scope>IDENTIFICATION</scope>
</reference>
<dbReference type="STRING" id="62062.ENSHHUP00000085052"/>
<evidence type="ECO:0000256" key="3">
    <source>
        <dbReference type="ARBA" id="ARBA00023306"/>
    </source>
</evidence>
<accession>A0A4W5R8V4</accession>
<evidence type="ECO:0000259" key="5">
    <source>
        <dbReference type="Pfam" id="PF00134"/>
    </source>
</evidence>
<keyword evidence="2" id="KW-0195">Cyclin</keyword>
<evidence type="ECO:0000313" key="6">
    <source>
        <dbReference type="Ensembl" id="ENSHHUP00000085052.1"/>
    </source>
</evidence>
<feature type="domain" description="Cyclin N-terminal" evidence="5">
    <location>
        <begin position="31"/>
        <end position="83"/>
    </location>
</feature>
<name>A0A4W5R8V4_9TELE</name>
<dbReference type="PANTHER" id="PTHR10177">
    <property type="entry name" value="CYCLINS"/>
    <property type="match status" value="1"/>
</dbReference>
<feature type="region of interest" description="Disordered" evidence="4">
    <location>
        <begin position="337"/>
        <end position="379"/>
    </location>
</feature>
<dbReference type="Proteomes" id="UP000314982">
    <property type="component" value="Unassembled WGS sequence"/>
</dbReference>
<keyword evidence="3" id="KW-0131">Cell cycle</keyword>
<dbReference type="InterPro" id="IPR048258">
    <property type="entry name" value="Cyclins_cyclin-box"/>
</dbReference>
<dbReference type="GO" id="GO:0051301">
    <property type="term" value="P:cell division"/>
    <property type="evidence" value="ECO:0007669"/>
    <property type="project" value="UniProtKB-KW"/>
</dbReference>
<proteinExistence type="predicted"/>
<dbReference type="PROSITE" id="PS00292">
    <property type="entry name" value="CYCLINS"/>
    <property type="match status" value="1"/>
</dbReference>